<organism evidence="7 8">
    <name type="scientific">Streblomastix strix</name>
    <dbReference type="NCBI Taxonomy" id="222440"/>
    <lineage>
        <taxon>Eukaryota</taxon>
        <taxon>Metamonada</taxon>
        <taxon>Preaxostyla</taxon>
        <taxon>Oxymonadida</taxon>
        <taxon>Streblomastigidae</taxon>
        <taxon>Streblomastix</taxon>
    </lineage>
</organism>
<sequence length="223" mass="25847">MATLRLDTLAVGRYDELSDNRVLLCVYQQRLAGKTAAFQRDTLEKLVANDNFVKNINFMITDDETKMVIFYSRDQNMLYFAITDEQFPSHMAAPLLQDIKQTFNSRFNPIAIRNLAVNGLQSEGSPHLQRIAREFASGERDKLGKVQRDVDDVKHQMDSNINKMLEHQERLDNVEEGAEQLVDGAKKFERQSDNLAHQFCCRQYILLDMWLFLSFESVSLELF</sequence>
<dbReference type="Gene3D" id="1.20.5.110">
    <property type="match status" value="1"/>
</dbReference>
<dbReference type="Pfam" id="PF13774">
    <property type="entry name" value="Longin"/>
    <property type="match status" value="1"/>
</dbReference>
<dbReference type="PANTHER" id="PTHR21136:SF168">
    <property type="entry name" value="VESICLE-ASSOCIATED MEMBRANE PROTEIN 9"/>
    <property type="match status" value="1"/>
</dbReference>
<evidence type="ECO:0000256" key="3">
    <source>
        <dbReference type="ARBA" id="ARBA00046280"/>
    </source>
</evidence>
<dbReference type="PROSITE" id="PS50892">
    <property type="entry name" value="V_SNARE"/>
    <property type="match status" value="1"/>
</dbReference>
<name>A0A5J4VV76_9EUKA</name>
<dbReference type="OrthoDB" id="190375at2759"/>
<dbReference type="InterPro" id="IPR010908">
    <property type="entry name" value="Longin_dom"/>
</dbReference>
<feature type="domain" description="Longin" evidence="5">
    <location>
        <begin position="10"/>
        <end position="128"/>
    </location>
</feature>
<dbReference type="SUPFAM" id="SSF58038">
    <property type="entry name" value="SNARE fusion complex"/>
    <property type="match status" value="1"/>
</dbReference>
<dbReference type="SUPFAM" id="SSF64356">
    <property type="entry name" value="SNARE-like"/>
    <property type="match status" value="1"/>
</dbReference>
<keyword evidence="4" id="KW-0175">Coiled coil</keyword>
<protein>
    <submittedName>
        <fullName evidence="7">Uncharacterized protein</fullName>
    </submittedName>
</protein>
<comment type="similarity">
    <text evidence="1">Belongs to the synaptobrevin family.</text>
</comment>
<proteinExistence type="inferred from homology"/>
<dbReference type="EMBL" id="SNRW01004762">
    <property type="protein sequence ID" value="KAA6386537.1"/>
    <property type="molecule type" value="Genomic_DNA"/>
</dbReference>
<dbReference type="Gene3D" id="3.30.450.50">
    <property type="entry name" value="Longin domain"/>
    <property type="match status" value="1"/>
</dbReference>
<dbReference type="CDD" id="cd15843">
    <property type="entry name" value="R-SNARE"/>
    <property type="match status" value="1"/>
</dbReference>
<evidence type="ECO:0000256" key="2">
    <source>
        <dbReference type="ARBA" id="ARBA00023136"/>
    </source>
</evidence>
<evidence type="ECO:0000313" key="7">
    <source>
        <dbReference type="EMBL" id="KAA6386537.1"/>
    </source>
</evidence>
<evidence type="ECO:0000256" key="1">
    <source>
        <dbReference type="ARBA" id="ARBA00008025"/>
    </source>
</evidence>
<dbReference type="GO" id="GO:0012505">
    <property type="term" value="C:endomembrane system"/>
    <property type="evidence" value="ECO:0007669"/>
    <property type="project" value="UniProtKB-SubCell"/>
</dbReference>
<accession>A0A5J4VV76</accession>
<dbReference type="InterPro" id="IPR011012">
    <property type="entry name" value="Longin-like_dom_sf"/>
</dbReference>
<dbReference type="PANTHER" id="PTHR21136">
    <property type="entry name" value="SNARE PROTEINS"/>
    <property type="match status" value="1"/>
</dbReference>
<keyword evidence="2" id="KW-0472">Membrane</keyword>
<evidence type="ECO:0000313" key="8">
    <source>
        <dbReference type="Proteomes" id="UP000324800"/>
    </source>
</evidence>
<gene>
    <name evidence="7" type="ORF">EZS28_017936</name>
</gene>
<dbReference type="InterPro" id="IPR042855">
    <property type="entry name" value="V_SNARE_CC"/>
</dbReference>
<comment type="subcellular location">
    <subcellularLocation>
        <location evidence="3">Endomembrane system</location>
        <topology evidence="3">Single-pass type IV membrane protein</topology>
    </subcellularLocation>
</comment>
<dbReference type="Proteomes" id="UP000324800">
    <property type="component" value="Unassembled WGS sequence"/>
</dbReference>
<evidence type="ECO:0000259" key="6">
    <source>
        <dbReference type="PROSITE" id="PS50892"/>
    </source>
</evidence>
<feature type="domain" description="V-SNARE coiled-coil homology" evidence="6">
    <location>
        <begin position="142"/>
        <end position="202"/>
    </location>
</feature>
<evidence type="ECO:0000259" key="5">
    <source>
        <dbReference type="PROSITE" id="PS50859"/>
    </source>
</evidence>
<comment type="caution">
    <text evidence="7">The sequence shown here is derived from an EMBL/GenBank/DDBJ whole genome shotgun (WGS) entry which is preliminary data.</text>
</comment>
<reference evidence="7 8" key="1">
    <citation type="submission" date="2019-03" db="EMBL/GenBank/DDBJ databases">
        <title>Single cell metagenomics reveals metabolic interactions within the superorganism composed of flagellate Streblomastix strix and complex community of Bacteroidetes bacteria on its surface.</title>
        <authorList>
            <person name="Treitli S.C."/>
            <person name="Kolisko M."/>
            <person name="Husnik F."/>
            <person name="Keeling P."/>
            <person name="Hampl V."/>
        </authorList>
    </citation>
    <scope>NUCLEOTIDE SEQUENCE [LARGE SCALE GENOMIC DNA]</scope>
    <source>
        <strain evidence="7">ST1C</strain>
    </source>
</reference>
<dbReference type="AlphaFoldDB" id="A0A5J4VV76"/>
<evidence type="ECO:0000256" key="4">
    <source>
        <dbReference type="PROSITE-ProRule" id="PRU00290"/>
    </source>
</evidence>
<dbReference type="InterPro" id="IPR051097">
    <property type="entry name" value="Synaptobrevin-like_transport"/>
</dbReference>
<dbReference type="Pfam" id="PF00957">
    <property type="entry name" value="Synaptobrevin"/>
    <property type="match status" value="1"/>
</dbReference>
<dbReference type="PROSITE" id="PS50859">
    <property type="entry name" value="LONGIN"/>
    <property type="match status" value="1"/>
</dbReference>